<gene>
    <name evidence="8" type="ORF">SAMN02745906_3432</name>
</gene>
<evidence type="ECO:0000313" key="9">
    <source>
        <dbReference type="Proteomes" id="UP000198970"/>
    </source>
</evidence>
<evidence type="ECO:0000256" key="2">
    <source>
        <dbReference type="ARBA" id="ARBA00006739"/>
    </source>
</evidence>
<evidence type="ECO:0000256" key="1">
    <source>
        <dbReference type="ARBA" id="ARBA00004776"/>
    </source>
</evidence>
<dbReference type="SUPFAM" id="SSF53448">
    <property type="entry name" value="Nucleotide-diphospho-sugar transferases"/>
    <property type="match status" value="1"/>
</dbReference>
<dbReference type="Proteomes" id="UP000198970">
    <property type="component" value="Chromosome I"/>
</dbReference>
<dbReference type="Pfam" id="PF00534">
    <property type="entry name" value="Glycos_transf_1"/>
    <property type="match status" value="1"/>
</dbReference>
<keyword evidence="5" id="KW-0175">Coiled coil</keyword>
<name>A0ABY1CDJ8_9FIRM</name>
<comment type="pathway">
    <text evidence="1">Cell wall biogenesis; cell wall polysaccharide biosynthesis.</text>
</comment>
<sequence>MPIESSFNHDYFTSGCGEDYHKREEWIGFFREIAANIISSLHPRNVLDVGCAFGYLVEALREQGIDAWGIDVSAYAVGQASESIKPFVYMQSAAKPLPETFPQQFDLIVSIEMLEHVFEEDAMDILNNLSKYTDNFLISASCSDFNELTHFNVQPPAYWVEKFAKQGFFEDVLYDGSYITPQTILVKKQPGLEKSRIAYGYKHVWWYTVKEVESLKDQLQKLQEMRKDLEGKLDNKQCNIQELEEILQKEVQDKKDSTEKYQCSLNDLYKELDEERNLRDRHETQFENLKTIIDDYKSNITEAEAEINRMQGCLTVAEQNLAMMENAFFWKITYPIRTLSDILKRIPLFRSFIINMKGMRNSSKQNHVAIADGEGAMENTLVQRQELDRLLEEFFMRPPVQKHSESIDIIICVHNAYDDVKRCIESVYEYTSEPYNIIIVDDGSSEQTYKYLVEMEKLCPNITRIRNEQGHGYCYAANMGMKESRAQYMILLNSDTIVTEGWVDKLIACSKSDPAIGIVGPLSNTASWQSIPQIFDVQGDWCHNVLPEGVTIESFGKMIEKTSSRIYPQVPLLNGFCMLITRQTVEKIGYFDEENFGPGFGEEDDFNLRAGKAGVKLAVADDTYIYHAQSKSYTDEKRRLLCESAGKKLRAKHGDALLDESVHIVHKNYVFEGIRMRAEQLVDSDKMISSGLEKFEGKRLLIILPLCEAGGGGNVVLQEASAMQQMGVDVWLFNLEEHKKYFQNSYPNLEFPVIYEDSLKEIRKYAKDFDAICCTLFTGVQYCDFSDMQHPPRVVYYIQDFEPFFFEKGSDEYRLALKSYTASDSLIRITKTNWNARQVLENCGVSCTVIGPSINIDLFRPRRMFHNVDCVKICAMVRPNSPRRAPEATLRILRKIKMQYQDRIEIIFFGCSDIEITALEASKDFEFKNYGPLTPQQMSALLSQVDIFADFSIFQAMGLTALEAMACGCATIVPENGGTDAYALHEENCLVVDTSKYDQCCAAVERLVEDVYLREQLAQRAIFDAGSYSPEKCAASFLNSVFLVEDN</sequence>
<feature type="coiled-coil region" evidence="5">
    <location>
        <begin position="212"/>
        <end position="320"/>
    </location>
</feature>
<dbReference type="Gene3D" id="3.90.550.10">
    <property type="entry name" value="Spore Coat Polysaccharide Biosynthesis Protein SpsA, Chain A"/>
    <property type="match status" value="1"/>
</dbReference>
<dbReference type="Pfam" id="PF13489">
    <property type="entry name" value="Methyltransf_23"/>
    <property type="match status" value="1"/>
</dbReference>
<dbReference type="SUPFAM" id="SSF53335">
    <property type="entry name" value="S-adenosyl-L-methionine-dependent methyltransferases"/>
    <property type="match status" value="1"/>
</dbReference>
<dbReference type="Gene3D" id="3.40.50.150">
    <property type="entry name" value="Vaccinia Virus protein VP39"/>
    <property type="match status" value="1"/>
</dbReference>
<reference evidence="8 9" key="1">
    <citation type="submission" date="2016-10" db="EMBL/GenBank/DDBJ databases">
        <authorList>
            <person name="Varghese N."/>
            <person name="Submissions S."/>
        </authorList>
    </citation>
    <scope>NUCLEOTIDE SEQUENCE [LARGE SCALE GENOMIC DNA]</scope>
    <source>
        <strain evidence="8 9">ATCC 19403</strain>
    </source>
</reference>
<feature type="domain" description="Glycosyltransferase 2-like" evidence="7">
    <location>
        <begin position="409"/>
        <end position="520"/>
    </location>
</feature>
<dbReference type="Gene3D" id="3.40.50.2000">
    <property type="entry name" value="Glycogen Phosphorylase B"/>
    <property type="match status" value="1"/>
</dbReference>
<dbReference type="CDD" id="cd03801">
    <property type="entry name" value="GT4_PimA-like"/>
    <property type="match status" value="1"/>
</dbReference>
<protein>
    <submittedName>
        <fullName evidence="8">Glycosyltransferase, GT2 family</fullName>
    </submittedName>
</protein>
<evidence type="ECO:0000259" key="7">
    <source>
        <dbReference type="Pfam" id="PF00535"/>
    </source>
</evidence>
<comment type="similarity">
    <text evidence="2">Belongs to the glycosyltransferase 2 family.</text>
</comment>
<keyword evidence="9" id="KW-1185">Reference proteome</keyword>
<dbReference type="PANTHER" id="PTHR43179">
    <property type="entry name" value="RHAMNOSYLTRANSFERASE WBBL"/>
    <property type="match status" value="1"/>
</dbReference>
<dbReference type="Gene3D" id="3.40.50.11090">
    <property type="match status" value="1"/>
</dbReference>
<dbReference type="RefSeq" id="WP_100042995.1">
    <property type="nucleotide sequence ID" value="NZ_LT630003.1"/>
</dbReference>
<organism evidence="8 9">
    <name type="scientific">Lacrimispora sphenoides JCM 1415</name>
    <dbReference type="NCBI Taxonomy" id="1297793"/>
    <lineage>
        <taxon>Bacteria</taxon>
        <taxon>Bacillati</taxon>
        <taxon>Bacillota</taxon>
        <taxon>Clostridia</taxon>
        <taxon>Lachnospirales</taxon>
        <taxon>Lachnospiraceae</taxon>
        <taxon>Lacrimispora</taxon>
    </lineage>
</organism>
<dbReference type="InterPro" id="IPR029044">
    <property type="entry name" value="Nucleotide-diphossugar_trans"/>
</dbReference>
<proteinExistence type="inferred from homology"/>
<evidence type="ECO:0000313" key="8">
    <source>
        <dbReference type="EMBL" id="SET96017.1"/>
    </source>
</evidence>
<feature type="domain" description="Glycosyl transferase family 1" evidence="6">
    <location>
        <begin position="883"/>
        <end position="1021"/>
    </location>
</feature>
<dbReference type="PANTHER" id="PTHR43179:SF12">
    <property type="entry name" value="GALACTOFURANOSYLTRANSFERASE GLFT2"/>
    <property type="match status" value="1"/>
</dbReference>
<keyword evidence="4" id="KW-0808">Transferase</keyword>
<dbReference type="Pfam" id="PF00535">
    <property type="entry name" value="Glycos_transf_2"/>
    <property type="match status" value="1"/>
</dbReference>
<evidence type="ECO:0000256" key="4">
    <source>
        <dbReference type="ARBA" id="ARBA00022679"/>
    </source>
</evidence>
<dbReference type="CDD" id="cd02440">
    <property type="entry name" value="AdoMet_MTases"/>
    <property type="match status" value="1"/>
</dbReference>
<evidence type="ECO:0000256" key="5">
    <source>
        <dbReference type="SAM" id="Coils"/>
    </source>
</evidence>
<dbReference type="EMBL" id="LT630003">
    <property type="protein sequence ID" value="SET96017.1"/>
    <property type="molecule type" value="Genomic_DNA"/>
</dbReference>
<keyword evidence="3" id="KW-0328">Glycosyltransferase</keyword>
<dbReference type="InterPro" id="IPR001296">
    <property type="entry name" value="Glyco_trans_1"/>
</dbReference>
<evidence type="ECO:0000256" key="3">
    <source>
        <dbReference type="ARBA" id="ARBA00022676"/>
    </source>
</evidence>
<dbReference type="SUPFAM" id="SSF53756">
    <property type="entry name" value="UDP-Glycosyltransferase/glycogen phosphorylase"/>
    <property type="match status" value="1"/>
</dbReference>
<dbReference type="CDD" id="cd04186">
    <property type="entry name" value="GT_2_like_c"/>
    <property type="match status" value="1"/>
</dbReference>
<dbReference type="InterPro" id="IPR029063">
    <property type="entry name" value="SAM-dependent_MTases_sf"/>
</dbReference>
<dbReference type="InterPro" id="IPR001173">
    <property type="entry name" value="Glyco_trans_2-like"/>
</dbReference>
<accession>A0ABY1CDJ8</accession>
<evidence type="ECO:0000259" key="6">
    <source>
        <dbReference type="Pfam" id="PF00534"/>
    </source>
</evidence>